<dbReference type="GO" id="GO:0006094">
    <property type="term" value="P:gluconeogenesis"/>
    <property type="evidence" value="ECO:0007669"/>
    <property type="project" value="TreeGrafter"/>
</dbReference>
<dbReference type="InterPro" id="IPR003379">
    <property type="entry name" value="Carboxylase_cons_dom"/>
</dbReference>
<dbReference type="NCBIfam" id="NF006761">
    <property type="entry name" value="PRK09282.1"/>
    <property type="match status" value="1"/>
</dbReference>
<dbReference type="PANTHER" id="PTHR43778:SF2">
    <property type="entry name" value="PYRUVATE CARBOXYLASE, MITOCHONDRIAL"/>
    <property type="match status" value="1"/>
</dbReference>
<dbReference type="AlphaFoldDB" id="A0A1V4I8Z2"/>
<dbReference type="OrthoDB" id="9807469at2"/>
<gene>
    <name evidence="2" type="ORF">CLOTH_08630</name>
</gene>
<evidence type="ECO:0000259" key="1">
    <source>
        <dbReference type="PROSITE" id="PS50991"/>
    </source>
</evidence>
<dbReference type="GO" id="GO:0047154">
    <property type="term" value="F:methylmalonyl-CoA carboxytransferase activity"/>
    <property type="evidence" value="ECO:0007669"/>
    <property type="project" value="UniProtKB-EC"/>
</dbReference>
<dbReference type="CDD" id="cd07937">
    <property type="entry name" value="DRE_TIM_PC_TC_5S"/>
    <property type="match status" value="1"/>
</dbReference>
<reference evidence="2 3" key="1">
    <citation type="submission" date="2017-03" db="EMBL/GenBank/DDBJ databases">
        <title>Genome sequence of Clostridium thermoalcaliphilum DSM 7309.</title>
        <authorList>
            <person name="Poehlein A."/>
            <person name="Daniel R."/>
        </authorList>
    </citation>
    <scope>NUCLEOTIDE SEQUENCE [LARGE SCALE GENOMIC DNA]</scope>
    <source>
        <strain evidence="2 3">DSM 7309</strain>
    </source>
</reference>
<dbReference type="Gene3D" id="3.20.20.70">
    <property type="entry name" value="Aldolase class I"/>
    <property type="match status" value="1"/>
</dbReference>
<dbReference type="GO" id="GO:0004736">
    <property type="term" value="F:pyruvate carboxylase activity"/>
    <property type="evidence" value="ECO:0007669"/>
    <property type="project" value="TreeGrafter"/>
</dbReference>
<dbReference type="InterPro" id="IPR013785">
    <property type="entry name" value="Aldolase_TIM"/>
</dbReference>
<comment type="caution">
    <text evidence="2">The sequence shown here is derived from an EMBL/GenBank/DDBJ whole genome shotgun (WGS) entry which is preliminary data.</text>
</comment>
<dbReference type="Pfam" id="PF02436">
    <property type="entry name" value="PYC_OADA"/>
    <property type="match status" value="1"/>
</dbReference>
<keyword evidence="2" id="KW-0808">Transferase</keyword>
<accession>A0A1V4I8Z2</accession>
<dbReference type="NCBIfam" id="NF008985">
    <property type="entry name" value="PRK12331.1"/>
    <property type="match status" value="1"/>
</dbReference>
<dbReference type="SUPFAM" id="SSF51569">
    <property type="entry name" value="Aldolase"/>
    <property type="match status" value="1"/>
</dbReference>
<dbReference type="InterPro" id="IPR055268">
    <property type="entry name" value="PCB-like"/>
</dbReference>
<dbReference type="RefSeq" id="WP_079411542.1">
    <property type="nucleotide sequence ID" value="NZ_MZGW01000002.1"/>
</dbReference>
<dbReference type="InterPro" id="IPR000891">
    <property type="entry name" value="PYR_CT"/>
</dbReference>
<dbReference type="PROSITE" id="PS50991">
    <property type="entry name" value="PYR_CT"/>
    <property type="match status" value="1"/>
</dbReference>
<dbReference type="PANTHER" id="PTHR43778">
    <property type="entry name" value="PYRUVATE CARBOXYLASE"/>
    <property type="match status" value="1"/>
</dbReference>
<evidence type="ECO:0000313" key="2">
    <source>
        <dbReference type="EMBL" id="OPJ56458.1"/>
    </source>
</evidence>
<dbReference type="SUPFAM" id="SSF89000">
    <property type="entry name" value="post-HMGL domain-like"/>
    <property type="match status" value="1"/>
</dbReference>
<dbReference type="STRING" id="29349.CLOTH_08630"/>
<dbReference type="Pfam" id="PF00682">
    <property type="entry name" value="HMGL-like"/>
    <property type="match status" value="1"/>
</dbReference>
<dbReference type="GO" id="GO:0005737">
    <property type="term" value="C:cytoplasm"/>
    <property type="evidence" value="ECO:0007669"/>
    <property type="project" value="TreeGrafter"/>
</dbReference>
<keyword evidence="3" id="KW-1185">Reference proteome</keyword>
<proteinExistence type="predicted"/>
<sequence length="465" mass="52261">MAGVKITETVLRDAHQSLIATRMNIEEMLPILETLDKVGYHSLEVWGGATFDSCLRFLNEDPWERLRTIRKHVKNTKLQMLLRGQNLLGYKHYADDIVTEFIHKSIVNGIDIIRIFDALNDVRNIETALKATKSAGGHAQVAISYTISPVHNIDYYIKLAKQMEEMGADSICVKDMAGILTPYTAFELITNLKGFIKVPVQLHTHYTSGVASMTYIKAIEAGVDVVDCAISPMALGTSQPPTESLVASLRGTQYDTEYKLEILNQIAEHFIPIREKYIKSGQLDLKVLGVDINTLVYQVPGGMLSNLVSQLNMQNASDKYGEVLKEIPRVREELGYPPLVTPLSQMVGTQAVFNVVLGERYKVVPKEIKAYVKGEYGKPAAPISKEIQQKIIGSDEVIEGRPADRIPPQLNGFKEDIKEFIEQEEDVLSYALFPQVAIEYFKFRRSQKYKIDSVCVDLERKTHPV</sequence>
<feature type="domain" description="Pyruvate carboxyltransferase" evidence="1">
    <location>
        <begin position="4"/>
        <end position="264"/>
    </location>
</feature>
<evidence type="ECO:0000313" key="3">
    <source>
        <dbReference type="Proteomes" id="UP000190140"/>
    </source>
</evidence>
<protein>
    <submittedName>
        <fullName evidence="2">Methylmalonyl-CoA carboxyltransferase 5S subunit</fullName>
        <ecNumber evidence="2">2.1.3.1</ecNumber>
    </submittedName>
</protein>
<dbReference type="EC" id="2.1.3.1" evidence="2"/>
<dbReference type="EMBL" id="MZGW01000002">
    <property type="protein sequence ID" value="OPJ56458.1"/>
    <property type="molecule type" value="Genomic_DNA"/>
</dbReference>
<dbReference type="Proteomes" id="UP000190140">
    <property type="component" value="Unassembled WGS sequence"/>
</dbReference>
<organism evidence="2 3">
    <name type="scientific">Alkalithermobacter paradoxus</name>
    <dbReference type="NCBI Taxonomy" id="29349"/>
    <lineage>
        <taxon>Bacteria</taxon>
        <taxon>Bacillati</taxon>
        <taxon>Bacillota</taxon>
        <taxon>Clostridia</taxon>
        <taxon>Peptostreptococcales</taxon>
        <taxon>Tepidibacteraceae</taxon>
        <taxon>Alkalithermobacter</taxon>
    </lineage>
</organism>
<name>A0A1V4I8Z2_9FIRM</name>